<name>H8Z1M2_9GAMM</name>
<dbReference type="Proteomes" id="UP000002964">
    <property type="component" value="Unassembled WGS sequence"/>
</dbReference>
<feature type="coiled-coil region" evidence="1">
    <location>
        <begin position="39"/>
        <end position="73"/>
    </location>
</feature>
<dbReference type="HOGENOM" id="CLU_2208853_0_0_6"/>
<evidence type="ECO:0008006" key="4">
    <source>
        <dbReference type="Google" id="ProtNLM"/>
    </source>
</evidence>
<keyword evidence="1" id="KW-0175">Coiled coil</keyword>
<dbReference type="EMBL" id="JH603169">
    <property type="protein sequence ID" value="EIC21467.1"/>
    <property type="molecule type" value="Genomic_DNA"/>
</dbReference>
<gene>
    <name evidence="2" type="ORF">Thi970DRAFT_01678</name>
</gene>
<reference evidence="3" key="1">
    <citation type="submission" date="2011-06" db="EMBL/GenBank/DDBJ databases">
        <authorList>
            <consortium name="US DOE Joint Genome Institute (JGI-PGF)"/>
            <person name="Lucas S."/>
            <person name="Han J."/>
            <person name="Lapidus A."/>
            <person name="Cheng J.-F."/>
            <person name="Goodwin L."/>
            <person name="Pitluck S."/>
            <person name="Peters L."/>
            <person name="Land M.L."/>
            <person name="Hauser L."/>
            <person name="Vogl K."/>
            <person name="Liu Z."/>
            <person name="Overmann J."/>
            <person name="Frigaard N.-U."/>
            <person name="Bryant D.A."/>
            <person name="Woyke T.J."/>
        </authorList>
    </citation>
    <scope>NUCLEOTIDE SEQUENCE [LARGE SCALE GENOMIC DNA]</scope>
    <source>
        <strain evidence="3">970</strain>
    </source>
</reference>
<reference evidence="2 3" key="2">
    <citation type="submission" date="2011-11" db="EMBL/GenBank/DDBJ databases">
        <authorList>
            <consortium name="US DOE Joint Genome Institute"/>
            <person name="Lucas S."/>
            <person name="Han J."/>
            <person name="Lapidus A."/>
            <person name="Cheng J.-F."/>
            <person name="Goodwin L."/>
            <person name="Pitluck S."/>
            <person name="Peters L."/>
            <person name="Ovchinnikova G."/>
            <person name="Zhang X."/>
            <person name="Detter J.C."/>
            <person name="Han C."/>
            <person name="Tapia R."/>
            <person name="Land M."/>
            <person name="Hauser L."/>
            <person name="Kyrpides N."/>
            <person name="Ivanova N."/>
            <person name="Pagani I."/>
            <person name="Vogl K."/>
            <person name="Liu Z."/>
            <person name="Overmann J."/>
            <person name="Frigaard N.-U."/>
            <person name="Bryant D."/>
            <person name="Woyke T."/>
        </authorList>
    </citation>
    <scope>NUCLEOTIDE SEQUENCE [LARGE SCALE GENOMIC DNA]</scope>
    <source>
        <strain evidence="2 3">970</strain>
    </source>
</reference>
<evidence type="ECO:0000313" key="3">
    <source>
        <dbReference type="Proteomes" id="UP000002964"/>
    </source>
</evidence>
<evidence type="ECO:0000256" key="1">
    <source>
        <dbReference type="SAM" id="Coils"/>
    </source>
</evidence>
<dbReference type="AlphaFoldDB" id="H8Z1M2"/>
<evidence type="ECO:0000313" key="2">
    <source>
        <dbReference type="EMBL" id="EIC21467.1"/>
    </source>
</evidence>
<keyword evidence="3" id="KW-1185">Reference proteome</keyword>
<organism evidence="2 3">
    <name type="scientific">Thiorhodovibrio frisius</name>
    <dbReference type="NCBI Taxonomy" id="631362"/>
    <lineage>
        <taxon>Bacteria</taxon>
        <taxon>Pseudomonadati</taxon>
        <taxon>Pseudomonadota</taxon>
        <taxon>Gammaproteobacteria</taxon>
        <taxon>Chromatiales</taxon>
        <taxon>Chromatiaceae</taxon>
        <taxon>Thiorhodovibrio</taxon>
    </lineage>
</organism>
<accession>H8Z1M2</accession>
<protein>
    <recommendedName>
        <fullName evidence="4">Nif11 domain-containing protein</fullName>
    </recommendedName>
</protein>
<proteinExistence type="predicted"/>
<sequence>MAQTAKMQRLEDLFTQVKEKAEADAEFQQRVRARPAEALNEINCNNDEARQLLEIIQAKITKERSENRALSQDELDGVAGGLFFDDLWQWLKKALPTNSGGGNCSHC</sequence>